<dbReference type="OrthoDB" id="8941816at2759"/>
<evidence type="ECO:0000313" key="3">
    <source>
        <dbReference type="Proteomes" id="UP001152803"/>
    </source>
</evidence>
<protein>
    <submittedName>
        <fullName evidence="2">Uncharacterized protein</fullName>
    </submittedName>
</protein>
<sequence>MAGKRQRFLPRYTNLRKMGGGQSVESPVKEEEKEEGPPAESRMEPPVAADRPSEPAGDLPQCRMGGRTVDNMCFMISCTNWY</sequence>
<name>A0A9Q1D5Z2_CONCO</name>
<dbReference type="EMBL" id="JAFJMO010000013">
    <property type="protein sequence ID" value="KAJ8259188.1"/>
    <property type="molecule type" value="Genomic_DNA"/>
</dbReference>
<gene>
    <name evidence="2" type="ORF">COCON_G00182000</name>
</gene>
<organism evidence="2 3">
    <name type="scientific">Conger conger</name>
    <name type="common">Conger eel</name>
    <name type="synonym">Muraena conger</name>
    <dbReference type="NCBI Taxonomy" id="82655"/>
    <lineage>
        <taxon>Eukaryota</taxon>
        <taxon>Metazoa</taxon>
        <taxon>Chordata</taxon>
        <taxon>Craniata</taxon>
        <taxon>Vertebrata</taxon>
        <taxon>Euteleostomi</taxon>
        <taxon>Actinopterygii</taxon>
        <taxon>Neopterygii</taxon>
        <taxon>Teleostei</taxon>
        <taxon>Anguilliformes</taxon>
        <taxon>Congridae</taxon>
        <taxon>Conger</taxon>
    </lineage>
</organism>
<reference evidence="2" key="1">
    <citation type="journal article" date="2023" name="Science">
        <title>Genome structures resolve the early diversification of teleost fishes.</title>
        <authorList>
            <person name="Parey E."/>
            <person name="Louis A."/>
            <person name="Montfort J."/>
            <person name="Bouchez O."/>
            <person name="Roques C."/>
            <person name="Iampietro C."/>
            <person name="Lluch J."/>
            <person name="Castinel A."/>
            <person name="Donnadieu C."/>
            <person name="Desvignes T."/>
            <person name="Floi Bucao C."/>
            <person name="Jouanno E."/>
            <person name="Wen M."/>
            <person name="Mejri S."/>
            <person name="Dirks R."/>
            <person name="Jansen H."/>
            <person name="Henkel C."/>
            <person name="Chen W.J."/>
            <person name="Zahm M."/>
            <person name="Cabau C."/>
            <person name="Klopp C."/>
            <person name="Thompson A.W."/>
            <person name="Robinson-Rechavi M."/>
            <person name="Braasch I."/>
            <person name="Lecointre G."/>
            <person name="Bobe J."/>
            <person name="Postlethwait J.H."/>
            <person name="Berthelot C."/>
            <person name="Roest Crollius H."/>
            <person name="Guiguen Y."/>
        </authorList>
    </citation>
    <scope>NUCLEOTIDE SEQUENCE</scope>
    <source>
        <strain evidence="2">Concon-B</strain>
    </source>
</reference>
<proteinExistence type="predicted"/>
<evidence type="ECO:0000313" key="2">
    <source>
        <dbReference type="EMBL" id="KAJ8259188.1"/>
    </source>
</evidence>
<evidence type="ECO:0000256" key="1">
    <source>
        <dbReference type="SAM" id="MobiDB-lite"/>
    </source>
</evidence>
<keyword evidence="3" id="KW-1185">Reference proteome</keyword>
<dbReference type="AlphaFoldDB" id="A0A9Q1D5Z2"/>
<feature type="region of interest" description="Disordered" evidence="1">
    <location>
        <begin position="1"/>
        <end position="64"/>
    </location>
</feature>
<accession>A0A9Q1D5Z2</accession>
<comment type="caution">
    <text evidence="2">The sequence shown here is derived from an EMBL/GenBank/DDBJ whole genome shotgun (WGS) entry which is preliminary data.</text>
</comment>
<dbReference type="Proteomes" id="UP001152803">
    <property type="component" value="Unassembled WGS sequence"/>
</dbReference>